<dbReference type="Proteomes" id="UP000315454">
    <property type="component" value="Unassembled WGS sequence"/>
</dbReference>
<reference evidence="1 2" key="1">
    <citation type="journal article" date="2019" name="mSystems">
        <title>Life at home and on the roam: Genomic adaptions reflect the dual lifestyle of an intracellular, facultative symbiont.</title>
        <authorList>
            <person name="Burgsdorf I."/>
        </authorList>
    </citation>
    <scope>NUCLEOTIDE SEQUENCE [LARGE SCALE GENOMIC DNA]</scope>
    <source>
        <strain evidence="1">277cI</strain>
    </source>
</reference>
<dbReference type="AlphaFoldDB" id="A0A524RVW6"/>
<proteinExistence type="predicted"/>
<name>A0A524RVW6_9CHRO</name>
<evidence type="ECO:0000313" key="2">
    <source>
        <dbReference type="Proteomes" id="UP000315454"/>
    </source>
</evidence>
<dbReference type="EMBL" id="SRMN01000023">
    <property type="protein sequence ID" value="TGH26272.1"/>
    <property type="molecule type" value="Genomic_DNA"/>
</dbReference>
<organism evidence="1 2">
    <name type="scientific">Aphanocapsa feldmannii 277cI</name>
    <dbReference type="NCBI Taxonomy" id="2507554"/>
    <lineage>
        <taxon>Bacteria</taxon>
        <taxon>Bacillati</taxon>
        <taxon>Cyanobacteriota</taxon>
        <taxon>Cyanophyceae</taxon>
        <taxon>Oscillatoriophycideae</taxon>
        <taxon>Chroococcales</taxon>
        <taxon>Microcystaceae</taxon>
        <taxon>Aphanocapsa</taxon>
    </lineage>
</organism>
<protein>
    <submittedName>
        <fullName evidence="1">Uncharacterized protein</fullName>
    </submittedName>
</protein>
<comment type="caution">
    <text evidence="1">The sequence shown here is derived from an EMBL/GenBank/DDBJ whole genome shotgun (WGS) entry which is preliminary data.</text>
</comment>
<accession>A0A524RVW6</accession>
<evidence type="ECO:0000313" key="1">
    <source>
        <dbReference type="EMBL" id="TGH26272.1"/>
    </source>
</evidence>
<sequence>MAWHPYDLDRLAQDIVLKARQRDPESLNQAHRMRASCAYGLERFWGEHLRLARKDNDGDKGKADNDKAAFVGDVWRALVGVLHMAGITLPDQVMDANRSEADILDVAERLWGLEKHDQQAALAVLTNLCDAVVWWTQRLKPGSGRDR</sequence>
<gene>
    <name evidence="1" type="ORF">ERJ68_02215</name>
</gene>